<protein>
    <recommendedName>
        <fullName evidence="3">Squalene cyclase</fullName>
    </recommendedName>
</protein>
<evidence type="ECO:0000313" key="1">
    <source>
        <dbReference type="EMBL" id="TQL81712.1"/>
    </source>
</evidence>
<dbReference type="Proteomes" id="UP000317209">
    <property type="component" value="Unassembled WGS sequence"/>
</dbReference>
<organism evidence="1 2">
    <name type="scientific">Microbacterium saperdae</name>
    <dbReference type="NCBI Taxonomy" id="69368"/>
    <lineage>
        <taxon>Bacteria</taxon>
        <taxon>Bacillati</taxon>
        <taxon>Actinomycetota</taxon>
        <taxon>Actinomycetes</taxon>
        <taxon>Micrococcales</taxon>
        <taxon>Microbacteriaceae</taxon>
        <taxon>Microbacterium</taxon>
    </lineage>
</organism>
<dbReference type="InterPro" id="IPR008930">
    <property type="entry name" value="Terpenoid_cyclase/PrenylTrfase"/>
</dbReference>
<comment type="caution">
    <text evidence="1">The sequence shown here is derived from an EMBL/GenBank/DDBJ whole genome shotgun (WGS) entry which is preliminary data.</text>
</comment>
<sequence length="322" mass="35864">MAISSGVRDWLLDSDPSLRWQVERDLTGATPQVWQATRARVATEGFGAALLARQDPDGQWAGGAYFPGGFAESPEADAPGQPWVATTWTLKDLRDAGVDASVLHGTAEKLAANSRWEYEDLPYWDGEVDVCINAFTLATGAWLGVDMSALARWFVDHRLADGGWNCEAEEGRSTRSSFHSTLNAVRELLYYEQLTGDDSARDARHGGEEYLLRRRLLYRLSTGEPVGDFVHEFTYPHRYRYSALTALDHFRAVSLHEGSRPDPRLDDAVALVRGSRLPDGTWRQGAPLLGRSWVSVDAAEGAPSRWLTLFGTRVLDWWDATH</sequence>
<dbReference type="SUPFAM" id="SSF48239">
    <property type="entry name" value="Terpenoid cyclases/Protein prenyltransferases"/>
    <property type="match status" value="1"/>
</dbReference>
<dbReference type="AlphaFoldDB" id="A0A543BA96"/>
<reference evidence="1 2" key="1">
    <citation type="submission" date="2019-06" db="EMBL/GenBank/DDBJ databases">
        <title>Sequencing the genomes of 1000 actinobacteria strains.</title>
        <authorList>
            <person name="Klenk H.-P."/>
        </authorList>
    </citation>
    <scope>NUCLEOTIDE SEQUENCE [LARGE SCALE GENOMIC DNA]</scope>
    <source>
        <strain evidence="1 2">DSM 20169</strain>
    </source>
</reference>
<evidence type="ECO:0000313" key="2">
    <source>
        <dbReference type="Proteomes" id="UP000317209"/>
    </source>
</evidence>
<evidence type="ECO:0008006" key="3">
    <source>
        <dbReference type="Google" id="ProtNLM"/>
    </source>
</evidence>
<accession>A0A543BA96</accession>
<proteinExistence type="predicted"/>
<dbReference type="Gene3D" id="1.50.10.20">
    <property type="match status" value="1"/>
</dbReference>
<gene>
    <name evidence="1" type="ORF">FB560_3187</name>
</gene>
<name>A0A543BA96_9MICO</name>
<dbReference type="RefSeq" id="WP_141873478.1">
    <property type="nucleotide sequence ID" value="NZ_VFOX01000002.1"/>
</dbReference>
<dbReference type="EMBL" id="VFOX01000002">
    <property type="protein sequence ID" value="TQL81712.1"/>
    <property type="molecule type" value="Genomic_DNA"/>
</dbReference>
<keyword evidence="2" id="KW-1185">Reference proteome</keyword>
<dbReference type="OrthoDB" id="370326at2"/>